<dbReference type="InterPro" id="IPR052158">
    <property type="entry name" value="INH-QAR"/>
</dbReference>
<accession>A0A326U5L6</accession>
<dbReference type="PANTHER" id="PTHR43130">
    <property type="entry name" value="ARAC-FAMILY TRANSCRIPTIONAL REGULATOR"/>
    <property type="match status" value="1"/>
</dbReference>
<evidence type="ECO:0000313" key="5">
    <source>
        <dbReference type="Proteomes" id="UP000248806"/>
    </source>
</evidence>
<name>A0A326U5L6_THEHA</name>
<organism evidence="4 5">
    <name type="scientific">Thermosporothrix hazakensis</name>
    <dbReference type="NCBI Taxonomy" id="644383"/>
    <lineage>
        <taxon>Bacteria</taxon>
        <taxon>Bacillati</taxon>
        <taxon>Chloroflexota</taxon>
        <taxon>Ktedonobacteria</taxon>
        <taxon>Ktedonobacterales</taxon>
        <taxon>Thermosporotrichaceae</taxon>
        <taxon>Thermosporothrix</taxon>
    </lineage>
</organism>
<dbReference type="PANTHER" id="PTHR43130:SF3">
    <property type="entry name" value="HTH-TYPE TRANSCRIPTIONAL REGULATOR RV1931C"/>
    <property type="match status" value="1"/>
</dbReference>
<dbReference type="SUPFAM" id="SSF46689">
    <property type="entry name" value="Homeodomain-like"/>
    <property type="match status" value="2"/>
</dbReference>
<proteinExistence type="predicted"/>
<keyword evidence="1" id="KW-0805">Transcription regulation</keyword>
<dbReference type="SMART" id="SM00342">
    <property type="entry name" value="HTH_ARAC"/>
    <property type="match status" value="1"/>
</dbReference>
<dbReference type="RefSeq" id="WP_246046470.1">
    <property type="nucleotide sequence ID" value="NZ_BIFX01000002.1"/>
</dbReference>
<dbReference type="Gene3D" id="1.10.10.60">
    <property type="entry name" value="Homeodomain-like"/>
    <property type="match status" value="2"/>
</dbReference>
<dbReference type="AlphaFoldDB" id="A0A326U5L6"/>
<gene>
    <name evidence="4" type="ORF">EI42_03626</name>
</gene>
<sequence>MKASHERTQNVFFLLIPGVHLLDMAGPAQVFDAARALGAPYRLFFCGTSAEVRSAQGVVFSQLASLPQCHEDDLIIIPGMRRLDFRFPLLNAEARSWLQRATHLGVQIASVCTGAFALGEAGLLNGRRCTTHWRRVEQLQQRYPEAHVLDAVLFVRAGPIVTSAGIASGIDMALALLEHSRGPVFAAQVARELVVYMRRNSMHAQTSVYLAYRSHLHSDIHRVQEYLLEHPAESVSLKQLAAIARLSVRSLTRAFKEATGITLIQYQQQLRMELAATYLQATDSTVEEVATKCGFEDVRHFRRLWRRQFGAPPSLSRQLYRTEKKDYDEKRRHSAF</sequence>
<dbReference type="Pfam" id="PF12833">
    <property type="entry name" value="HTH_18"/>
    <property type="match status" value="1"/>
</dbReference>
<evidence type="ECO:0000259" key="3">
    <source>
        <dbReference type="PROSITE" id="PS01124"/>
    </source>
</evidence>
<dbReference type="Proteomes" id="UP000248806">
    <property type="component" value="Unassembled WGS sequence"/>
</dbReference>
<feature type="domain" description="HTH araC/xylS-type" evidence="3">
    <location>
        <begin position="221"/>
        <end position="319"/>
    </location>
</feature>
<dbReference type="EMBL" id="QKUF01000013">
    <property type="protein sequence ID" value="PZW27063.1"/>
    <property type="molecule type" value="Genomic_DNA"/>
</dbReference>
<reference evidence="4 5" key="1">
    <citation type="submission" date="2018-06" db="EMBL/GenBank/DDBJ databases">
        <title>Genomic Encyclopedia of Archaeal and Bacterial Type Strains, Phase II (KMG-II): from individual species to whole genera.</title>
        <authorList>
            <person name="Goeker M."/>
        </authorList>
    </citation>
    <scope>NUCLEOTIDE SEQUENCE [LARGE SCALE GENOMIC DNA]</scope>
    <source>
        <strain evidence="4 5">ATCC BAA-1881</strain>
    </source>
</reference>
<dbReference type="GO" id="GO:0003700">
    <property type="term" value="F:DNA-binding transcription factor activity"/>
    <property type="evidence" value="ECO:0007669"/>
    <property type="project" value="InterPro"/>
</dbReference>
<dbReference type="InterPro" id="IPR018060">
    <property type="entry name" value="HTH_AraC"/>
</dbReference>
<dbReference type="Pfam" id="PF01965">
    <property type="entry name" value="DJ-1_PfpI"/>
    <property type="match status" value="1"/>
</dbReference>
<dbReference type="PROSITE" id="PS01124">
    <property type="entry name" value="HTH_ARAC_FAMILY_2"/>
    <property type="match status" value="1"/>
</dbReference>
<keyword evidence="2" id="KW-0804">Transcription</keyword>
<evidence type="ECO:0000313" key="4">
    <source>
        <dbReference type="EMBL" id="PZW27063.1"/>
    </source>
</evidence>
<evidence type="ECO:0000256" key="1">
    <source>
        <dbReference type="ARBA" id="ARBA00023015"/>
    </source>
</evidence>
<comment type="caution">
    <text evidence="4">The sequence shown here is derived from an EMBL/GenBank/DDBJ whole genome shotgun (WGS) entry which is preliminary data.</text>
</comment>
<dbReference type="SUPFAM" id="SSF52317">
    <property type="entry name" value="Class I glutamine amidotransferase-like"/>
    <property type="match status" value="1"/>
</dbReference>
<protein>
    <submittedName>
        <fullName evidence="4">Transcriptional regulator GlxA family with amidase domain</fullName>
    </submittedName>
</protein>
<evidence type="ECO:0000256" key="2">
    <source>
        <dbReference type="ARBA" id="ARBA00023163"/>
    </source>
</evidence>
<dbReference type="InterPro" id="IPR009057">
    <property type="entry name" value="Homeodomain-like_sf"/>
</dbReference>
<dbReference type="GO" id="GO:0043565">
    <property type="term" value="F:sequence-specific DNA binding"/>
    <property type="evidence" value="ECO:0007669"/>
    <property type="project" value="InterPro"/>
</dbReference>
<dbReference type="InterPro" id="IPR002818">
    <property type="entry name" value="DJ-1/PfpI"/>
</dbReference>
<dbReference type="InterPro" id="IPR029062">
    <property type="entry name" value="Class_I_gatase-like"/>
</dbReference>
<keyword evidence="5" id="KW-1185">Reference proteome</keyword>
<dbReference type="CDD" id="cd03137">
    <property type="entry name" value="GATase1_AraC_1"/>
    <property type="match status" value="1"/>
</dbReference>
<dbReference type="Gene3D" id="3.40.50.880">
    <property type="match status" value="1"/>
</dbReference>